<dbReference type="EMBL" id="AKCV02000015">
    <property type="protein sequence ID" value="TMS58364.1"/>
    <property type="molecule type" value="Genomic_DNA"/>
</dbReference>
<accession>A0ACD3SQ19</accession>
<sequence length="263" mass="29329">MKPPLDSELHALIDRRLSPQQAAETEQRLAHHPEEAARVRDWRRQKEALHAAFDGWLETPVPAHLQRAARRTPQWRYGMAAALAGLVLGGVVGYSVRGLWPVSSPLLAERNYATKLRTQATLAHVTYSPEVRHPVEVAASQEAHLVQWLSKRLGHAVAIPHLQAQGFELVGGRLLPAGPAPAAQFMYQDARQQRLTLYVRPSEGNRETAFRFAREGAVSVFYWVDGPFGYALSGSMPREELLAAAEAAYHQLARPEQHQAQPR</sequence>
<evidence type="ECO:0000313" key="2">
    <source>
        <dbReference type="Proteomes" id="UP000004277"/>
    </source>
</evidence>
<gene>
    <name evidence="1" type="ORF">MW7_006380</name>
</gene>
<reference evidence="1" key="1">
    <citation type="submission" date="2019-05" db="EMBL/GenBank/DDBJ databases">
        <title>Revised genome assembly of Burkholderiaceae (previously Ralstonia) sp. PBA.</title>
        <authorList>
            <person name="Gan H.M."/>
        </authorList>
    </citation>
    <scope>NUCLEOTIDE SEQUENCE</scope>
    <source>
        <strain evidence="1">PBA</strain>
    </source>
</reference>
<proteinExistence type="predicted"/>
<comment type="caution">
    <text evidence="1">The sequence shown here is derived from an EMBL/GenBank/DDBJ whole genome shotgun (WGS) entry which is preliminary data.</text>
</comment>
<organism evidence="1 2">
    <name type="scientific">Imbroritus primus</name>
    <dbReference type="NCBI Taxonomy" id="3058603"/>
    <lineage>
        <taxon>Bacteria</taxon>
        <taxon>Pseudomonadati</taxon>
        <taxon>Pseudomonadota</taxon>
        <taxon>Betaproteobacteria</taxon>
        <taxon>Burkholderiales</taxon>
        <taxon>Burkholderiaceae</taxon>
        <taxon>Imbroritus</taxon>
    </lineage>
</organism>
<name>A0ACD3SQ19_9BURK</name>
<keyword evidence="2" id="KW-1185">Reference proteome</keyword>
<protein>
    <submittedName>
        <fullName evidence="1">Anti-sigma factor</fullName>
    </submittedName>
</protein>
<dbReference type="Proteomes" id="UP000004277">
    <property type="component" value="Unassembled WGS sequence"/>
</dbReference>
<evidence type="ECO:0000313" key="1">
    <source>
        <dbReference type="EMBL" id="TMS58364.1"/>
    </source>
</evidence>